<dbReference type="EMBL" id="JBHLTQ010000001">
    <property type="protein sequence ID" value="MFC0603255.1"/>
    <property type="molecule type" value="Genomic_DNA"/>
</dbReference>
<organism evidence="4 5">
    <name type="scientific">Winogradskyella pulchriflava</name>
    <dbReference type="NCBI Taxonomy" id="1110688"/>
    <lineage>
        <taxon>Bacteria</taxon>
        <taxon>Pseudomonadati</taxon>
        <taxon>Bacteroidota</taxon>
        <taxon>Flavobacteriia</taxon>
        <taxon>Flavobacteriales</taxon>
        <taxon>Flavobacteriaceae</taxon>
        <taxon>Winogradskyella</taxon>
    </lineage>
</organism>
<dbReference type="Pfam" id="PF18962">
    <property type="entry name" value="Por_Secre_tail"/>
    <property type="match status" value="1"/>
</dbReference>
<evidence type="ECO:0000313" key="5">
    <source>
        <dbReference type="Proteomes" id="UP001589832"/>
    </source>
</evidence>
<dbReference type="Proteomes" id="UP001589832">
    <property type="component" value="Unassembled WGS sequence"/>
</dbReference>
<evidence type="ECO:0000256" key="1">
    <source>
        <dbReference type="ARBA" id="ARBA00022729"/>
    </source>
</evidence>
<comment type="caution">
    <text evidence="4">The sequence shown here is derived from an EMBL/GenBank/DDBJ whole genome shotgun (WGS) entry which is preliminary data.</text>
</comment>
<feature type="domain" description="Secretion system C-terminal sorting" evidence="3">
    <location>
        <begin position="666"/>
        <end position="729"/>
    </location>
</feature>
<feature type="chain" id="PRO_5047499203" evidence="2">
    <location>
        <begin position="23"/>
        <end position="732"/>
    </location>
</feature>
<keyword evidence="1 2" id="KW-0732">Signal</keyword>
<sequence>MKIHYIKVLLAVSLFSFLTSYGYSNKAATEINTSNELLIFSYPTSLSNFEYEVNLGPSTNQTFSINDGLLLTRPYTITAPAGFEVSTSSSSGFSNSIVIPGAVIDLGSVTVYVRLASGLAIGTYSGDLTITAPDAWVLTILYPEVDETISLSGEVKRRETTWDGSTWNNGTPDIEAITTIDSNYSTTTNGSISSWSLTVTSGAQLTVNNDTYVEIENDVVVDGNITLESSGALVQNEDTATFTVNSGGTSIVKKSTSALKNWYDYTYWSSPVNGATASTAFSDSNPNYRFWFNAQNFLDVLEEVDNTNTYVSGHDDIDDNGDDWTLLGNSDVLAPGVGYATTHTPVGFTSGNSYEYEFSGPFNTGTITTPIYYNGDNGDNDWNFIGNPYPSAISADDFFTENASVVGDAIYLWSHATLPSSSAGGNEVLNYSSDDYAIINSGSGEIAGGSTVIPNRYIPSGQGFFVQGAANGNATFNNAMRMTDNTSNSQFFRPNTPMQNKLWVNLTSDNGVFNQILVAYVDGATDNNDGSAYDSPRFLSSGTAAVIYTSIENDTDTKYAIQGKATTSLNTQETIGIGFFTAITEATVYTFSIPKKQGDFMNTNPIFIKDNLLNVTHNLLESDYSFTSSTGEFNDRFEIVFTSETLSVKDEVLQNSVVISELNKNSIKLSANGTKQIETVELYNIEGKRVCNKEINNFDGVINVSNLNVGTYIAQVKFDNGAMVKQKLIKRR</sequence>
<proteinExistence type="predicted"/>
<dbReference type="NCBIfam" id="TIGR04183">
    <property type="entry name" value="Por_Secre_tail"/>
    <property type="match status" value="1"/>
</dbReference>
<evidence type="ECO:0000259" key="3">
    <source>
        <dbReference type="Pfam" id="PF18962"/>
    </source>
</evidence>
<keyword evidence="5" id="KW-1185">Reference proteome</keyword>
<dbReference type="RefSeq" id="WP_386058746.1">
    <property type="nucleotide sequence ID" value="NZ_JBHLTQ010000001.1"/>
</dbReference>
<evidence type="ECO:0000313" key="4">
    <source>
        <dbReference type="EMBL" id="MFC0603255.1"/>
    </source>
</evidence>
<feature type="signal peptide" evidence="2">
    <location>
        <begin position="1"/>
        <end position="22"/>
    </location>
</feature>
<gene>
    <name evidence="4" type="ORF">ACFFGA_01700</name>
</gene>
<reference evidence="4 5" key="1">
    <citation type="submission" date="2024-09" db="EMBL/GenBank/DDBJ databases">
        <authorList>
            <person name="Sun Q."/>
            <person name="Mori K."/>
        </authorList>
    </citation>
    <scope>NUCLEOTIDE SEQUENCE [LARGE SCALE GENOMIC DNA]</scope>
    <source>
        <strain evidence="4 5">NCAIM B.02481</strain>
    </source>
</reference>
<protein>
    <submittedName>
        <fullName evidence="4">T9SS type A sorting domain-containing protein</fullName>
    </submittedName>
</protein>
<evidence type="ECO:0000256" key="2">
    <source>
        <dbReference type="SAM" id="SignalP"/>
    </source>
</evidence>
<accession>A0ABV6Q6C8</accession>
<dbReference type="InterPro" id="IPR026444">
    <property type="entry name" value="Secre_tail"/>
</dbReference>
<name>A0ABV6Q6C8_9FLAO</name>